<evidence type="ECO:0000313" key="4">
    <source>
        <dbReference type="EMBL" id="GIE11264.1"/>
    </source>
</evidence>
<sequence length="130" mass="13892">MGERETLGWEDFGRAGRELAQQVVDDGYQADLILAVARGGLLPAGAISYALGVKNLHLVNVEFYTGVDERLDVPVMLAPVPQAAELAGARVLIVDDVADTGGTLELVRAHCAAHVAEARCAVIYEKPHSW</sequence>
<dbReference type="EMBL" id="BOMM01000028">
    <property type="protein sequence ID" value="GIE11264.1"/>
    <property type="molecule type" value="Genomic_DNA"/>
</dbReference>
<dbReference type="GO" id="GO:0016757">
    <property type="term" value="F:glycosyltransferase activity"/>
    <property type="evidence" value="ECO:0007669"/>
    <property type="project" value="UniProtKB-KW"/>
</dbReference>
<dbReference type="SUPFAM" id="SSF53271">
    <property type="entry name" value="PRTase-like"/>
    <property type="match status" value="1"/>
</dbReference>
<keyword evidence="1 4" id="KW-0328">Glycosyltransferase</keyword>
<dbReference type="PANTHER" id="PTHR43363">
    <property type="entry name" value="HYPOXANTHINE PHOSPHORIBOSYLTRANSFERASE"/>
    <property type="match status" value="1"/>
</dbReference>
<dbReference type="Proteomes" id="UP000598174">
    <property type="component" value="Unassembled WGS sequence"/>
</dbReference>
<dbReference type="InterPro" id="IPR000836">
    <property type="entry name" value="PRTase_dom"/>
</dbReference>
<organism evidence="4 5">
    <name type="scientific">Paractinoplanes ferrugineus</name>
    <dbReference type="NCBI Taxonomy" id="113564"/>
    <lineage>
        <taxon>Bacteria</taxon>
        <taxon>Bacillati</taxon>
        <taxon>Actinomycetota</taxon>
        <taxon>Actinomycetes</taxon>
        <taxon>Micromonosporales</taxon>
        <taxon>Micromonosporaceae</taxon>
        <taxon>Paractinoplanes</taxon>
    </lineage>
</organism>
<dbReference type="Pfam" id="PF00156">
    <property type="entry name" value="Pribosyltran"/>
    <property type="match status" value="1"/>
</dbReference>
<evidence type="ECO:0000313" key="5">
    <source>
        <dbReference type="Proteomes" id="UP000598174"/>
    </source>
</evidence>
<reference evidence="4" key="1">
    <citation type="submission" date="2021-01" db="EMBL/GenBank/DDBJ databases">
        <title>Whole genome shotgun sequence of Actinoplanes ferrugineus NBRC 15555.</title>
        <authorList>
            <person name="Komaki H."/>
            <person name="Tamura T."/>
        </authorList>
    </citation>
    <scope>NUCLEOTIDE SEQUENCE</scope>
    <source>
        <strain evidence="4">NBRC 15555</strain>
    </source>
</reference>
<feature type="domain" description="Phosphoribosyltransferase" evidence="3">
    <location>
        <begin position="10"/>
        <end position="130"/>
    </location>
</feature>
<evidence type="ECO:0000259" key="3">
    <source>
        <dbReference type="Pfam" id="PF00156"/>
    </source>
</evidence>
<proteinExistence type="predicted"/>
<keyword evidence="2" id="KW-0808">Transferase</keyword>
<name>A0A919J034_9ACTN</name>
<dbReference type="Gene3D" id="3.40.50.2020">
    <property type="match status" value="1"/>
</dbReference>
<dbReference type="PANTHER" id="PTHR43363:SF1">
    <property type="entry name" value="HYPOXANTHINE-GUANINE PHOSPHORIBOSYLTRANSFERASE"/>
    <property type="match status" value="1"/>
</dbReference>
<protein>
    <submittedName>
        <fullName evidence="4">Phosphoribosyltransferase</fullName>
    </submittedName>
</protein>
<evidence type="ECO:0000256" key="2">
    <source>
        <dbReference type="ARBA" id="ARBA00022679"/>
    </source>
</evidence>
<dbReference type="AlphaFoldDB" id="A0A919J034"/>
<evidence type="ECO:0000256" key="1">
    <source>
        <dbReference type="ARBA" id="ARBA00022676"/>
    </source>
</evidence>
<dbReference type="InterPro" id="IPR029057">
    <property type="entry name" value="PRTase-like"/>
</dbReference>
<dbReference type="CDD" id="cd06223">
    <property type="entry name" value="PRTases_typeI"/>
    <property type="match status" value="1"/>
</dbReference>
<gene>
    <name evidence="4" type="ORF">Afe05nite_31040</name>
</gene>
<keyword evidence="5" id="KW-1185">Reference proteome</keyword>
<comment type="caution">
    <text evidence="4">The sequence shown here is derived from an EMBL/GenBank/DDBJ whole genome shotgun (WGS) entry which is preliminary data.</text>
</comment>
<accession>A0A919J034</accession>
<dbReference type="RefSeq" id="WP_239117837.1">
    <property type="nucleotide sequence ID" value="NZ_BAAABP010000058.1"/>
</dbReference>